<dbReference type="AlphaFoldDB" id="A0A1F8F560"/>
<feature type="compositionally biased region" description="Basic and acidic residues" evidence="1">
    <location>
        <begin position="18"/>
        <end position="36"/>
    </location>
</feature>
<organism evidence="2 3">
    <name type="scientific">Candidatus Yanofskybacteria bacterium RIFCSPHIGHO2_01_FULL_45_42</name>
    <dbReference type="NCBI Taxonomy" id="1802671"/>
    <lineage>
        <taxon>Bacteria</taxon>
        <taxon>Candidatus Yanofskyibacteriota</taxon>
    </lineage>
</organism>
<feature type="region of interest" description="Disordered" evidence="1">
    <location>
        <begin position="18"/>
        <end position="66"/>
    </location>
</feature>
<proteinExistence type="predicted"/>
<reference evidence="2 3" key="1">
    <citation type="journal article" date="2016" name="Nat. Commun.">
        <title>Thousands of microbial genomes shed light on interconnected biogeochemical processes in an aquifer system.</title>
        <authorList>
            <person name="Anantharaman K."/>
            <person name="Brown C.T."/>
            <person name="Hug L.A."/>
            <person name="Sharon I."/>
            <person name="Castelle C.J."/>
            <person name="Probst A.J."/>
            <person name="Thomas B.C."/>
            <person name="Singh A."/>
            <person name="Wilkins M.J."/>
            <person name="Karaoz U."/>
            <person name="Brodie E.L."/>
            <person name="Williams K.H."/>
            <person name="Hubbard S.S."/>
            <person name="Banfield J.F."/>
        </authorList>
    </citation>
    <scope>NUCLEOTIDE SEQUENCE [LARGE SCALE GENOMIC DNA]</scope>
</reference>
<dbReference type="Proteomes" id="UP000178023">
    <property type="component" value="Unassembled WGS sequence"/>
</dbReference>
<gene>
    <name evidence="2" type="ORF">A2750_00550</name>
</gene>
<evidence type="ECO:0000256" key="1">
    <source>
        <dbReference type="SAM" id="MobiDB-lite"/>
    </source>
</evidence>
<dbReference type="EMBL" id="MGJL01000007">
    <property type="protein sequence ID" value="OGN08295.1"/>
    <property type="molecule type" value="Genomic_DNA"/>
</dbReference>
<evidence type="ECO:0000313" key="3">
    <source>
        <dbReference type="Proteomes" id="UP000178023"/>
    </source>
</evidence>
<name>A0A1F8F560_9BACT</name>
<protein>
    <submittedName>
        <fullName evidence="2">Uncharacterized protein</fullName>
    </submittedName>
</protein>
<evidence type="ECO:0000313" key="2">
    <source>
        <dbReference type="EMBL" id="OGN08295.1"/>
    </source>
</evidence>
<accession>A0A1F8F560</accession>
<comment type="caution">
    <text evidence="2">The sequence shown here is derived from an EMBL/GenBank/DDBJ whole genome shotgun (WGS) entry which is preliminary data.</text>
</comment>
<sequence>MDEREIVKTIDPAIQKKIQEEKEKRGRGWNERKQLEIIEDEPTDKSQDGGEEPDEKSPDLKTVIKF</sequence>